<feature type="region of interest" description="Disordered" evidence="1">
    <location>
        <begin position="123"/>
        <end position="191"/>
    </location>
</feature>
<dbReference type="OrthoDB" id="3637686at2"/>
<feature type="compositionally biased region" description="Pro residues" evidence="1">
    <location>
        <begin position="170"/>
        <end position="183"/>
    </location>
</feature>
<gene>
    <name evidence="3" type="ORF">SAMN04489732_110140</name>
</gene>
<proteinExistence type="predicted"/>
<dbReference type="EMBL" id="FOEF01000010">
    <property type="protein sequence ID" value="SEP45910.1"/>
    <property type="molecule type" value="Genomic_DNA"/>
</dbReference>
<dbReference type="AlphaFoldDB" id="A0A1H8Y0T5"/>
<keyword evidence="2" id="KW-0472">Membrane</keyword>
<dbReference type="Proteomes" id="UP000198582">
    <property type="component" value="Unassembled WGS sequence"/>
</dbReference>
<reference evidence="3 4" key="1">
    <citation type="submission" date="2016-10" db="EMBL/GenBank/DDBJ databases">
        <authorList>
            <person name="de Groot N.N."/>
        </authorList>
    </citation>
    <scope>NUCLEOTIDE SEQUENCE [LARGE SCALE GENOMIC DNA]</scope>
    <source>
        <strain evidence="3 4">DSM 44993</strain>
    </source>
</reference>
<evidence type="ECO:0000256" key="2">
    <source>
        <dbReference type="SAM" id="Phobius"/>
    </source>
</evidence>
<keyword evidence="2" id="KW-0812">Transmembrane</keyword>
<accession>A0A1H8Y0T5</accession>
<evidence type="ECO:0000313" key="3">
    <source>
        <dbReference type="EMBL" id="SEP45910.1"/>
    </source>
</evidence>
<feature type="transmembrane region" description="Helical" evidence="2">
    <location>
        <begin position="78"/>
        <end position="97"/>
    </location>
</feature>
<protein>
    <submittedName>
        <fullName evidence="3">Uncharacterized protein</fullName>
    </submittedName>
</protein>
<dbReference type="RefSeq" id="WP_091619436.1">
    <property type="nucleotide sequence ID" value="NZ_FOEF01000010.1"/>
</dbReference>
<keyword evidence="4" id="KW-1185">Reference proteome</keyword>
<keyword evidence="2" id="KW-1133">Transmembrane helix</keyword>
<feature type="compositionally biased region" description="Low complexity" evidence="1">
    <location>
        <begin position="142"/>
        <end position="169"/>
    </location>
</feature>
<evidence type="ECO:0000256" key="1">
    <source>
        <dbReference type="SAM" id="MobiDB-lite"/>
    </source>
</evidence>
<evidence type="ECO:0000313" key="4">
    <source>
        <dbReference type="Proteomes" id="UP000198582"/>
    </source>
</evidence>
<sequence length="191" mass="20288">MKSVIWWSIGLLFGLGLMAIGLFGTMSDSDIVLCGSETMQPGETCETTTYGQKSSETYEEKLQESKDDKASFEGGGRWVTFGIGAGIGALCGWRLVVAIRRKARQGSGTAAAAVEFGQGSGAVGPTVAPGQQPGFGPPPGYPQQFPQQFPQQQGYPAAQNHQPGYQQQGFPPPQGFQQPPPPGYQNGPYQQ</sequence>
<organism evidence="3 4">
    <name type="scientific">Amycolatopsis saalfeldensis</name>
    <dbReference type="NCBI Taxonomy" id="394193"/>
    <lineage>
        <taxon>Bacteria</taxon>
        <taxon>Bacillati</taxon>
        <taxon>Actinomycetota</taxon>
        <taxon>Actinomycetes</taxon>
        <taxon>Pseudonocardiales</taxon>
        <taxon>Pseudonocardiaceae</taxon>
        <taxon>Amycolatopsis</taxon>
    </lineage>
</organism>
<name>A0A1H8Y0T5_9PSEU</name>